<evidence type="ECO:0000313" key="6">
    <source>
        <dbReference type="EMBL" id="KAF5937720.1"/>
    </source>
</evidence>
<dbReference type="GO" id="GO:0006952">
    <property type="term" value="P:defense response"/>
    <property type="evidence" value="ECO:0007669"/>
    <property type="project" value="UniProtKB-KW"/>
</dbReference>
<dbReference type="Gene3D" id="3.40.50.300">
    <property type="entry name" value="P-loop containing nucleotide triphosphate hydrolases"/>
    <property type="match status" value="2"/>
</dbReference>
<proteinExistence type="inferred from homology"/>
<name>A0A7J7GAE8_CAMSI</name>
<keyword evidence="4" id="KW-0067">ATP-binding</keyword>
<evidence type="ECO:0000313" key="7">
    <source>
        <dbReference type="Proteomes" id="UP000593564"/>
    </source>
</evidence>
<dbReference type="InterPro" id="IPR027417">
    <property type="entry name" value="P-loop_NTPase"/>
</dbReference>
<dbReference type="Gene3D" id="3.80.10.10">
    <property type="entry name" value="Ribonuclease Inhibitor"/>
    <property type="match status" value="1"/>
</dbReference>
<feature type="domain" description="NB-ARC" evidence="5">
    <location>
        <begin position="257"/>
        <end position="307"/>
    </location>
</feature>
<dbReference type="GO" id="GO:0043531">
    <property type="term" value="F:ADP binding"/>
    <property type="evidence" value="ECO:0007669"/>
    <property type="project" value="InterPro"/>
</dbReference>
<evidence type="ECO:0000259" key="5">
    <source>
        <dbReference type="Pfam" id="PF00931"/>
    </source>
</evidence>
<keyword evidence="4" id="KW-0547">Nucleotide-binding</keyword>
<sequence>MQALKEDRFHMIGICGIGGVSKTTMVKQVAKRVQKEKSSAVGGAGKTTMVKEVTKSGNEEQLFDEVVIAVVSQSPDEKKIQAEIADKLGLKFEEESVSGRADRLRESLRSKRIFLILDDVWKSLEQNGIGIPYGDGHGGCKILLTSRFVYVYDDMGAEKKFTVEALDKEEAWNLFKETAGISDGTSTEFYSTQKALVDECGGLPVAINAVARALKGKGEPSWDSALGQLQRFILKSIRGVEDQVFKSLELSYNSLERIPYGDGHGGCKILLASRFIYVCDDMGAEKKFTVEALDKEEAWNLFTETAGISNDTSTEFYSTQKAVADECGGLPVAIKAVARALKGKGEPSWDSALGQLQRSIIKSIRGVEDQVFKSLELSYNSLESKEAQKVFLFCSLYPEDFDIPIEDLVRYGIGLELFEGIDTVGEARQKVHDDLKKCYLLMDSEEEECVKMHDVIRDVAISIASGEEHSFMVRYDKALEDWPQKHRLKNYIVISLKLNGMHGLPSNLEFSKLQLLKLDCNADLDNGMEEVQVQDTPDCFCQGMKELRVPALSNLYGWLPTSLRCLTNLRTLSLSRCQLADDDVSVIGALENMEMLSFAGSRIKELPKEIIGHLGRLKVLDSLNCTVARIYPGVLSSLSMLEELCVGEKSRNPLDVDL</sequence>
<dbReference type="Pfam" id="PF00931">
    <property type="entry name" value="NB-ARC"/>
    <property type="match status" value="2"/>
</dbReference>
<dbReference type="PANTHER" id="PTHR33463:SF198">
    <property type="entry name" value="RPP4C3"/>
    <property type="match status" value="1"/>
</dbReference>
<dbReference type="GO" id="GO:0005524">
    <property type="term" value="F:ATP binding"/>
    <property type="evidence" value="ECO:0007669"/>
    <property type="project" value="UniProtKB-KW"/>
</dbReference>
<dbReference type="Gene3D" id="1.10.8.430">
    <property type="entry name" value="Helical domain of apoptotic protease-activating factors"/>
    <property type="match status" value="2"/>
</dbReference>
<dbReference type="InterPro" id="IPR032675">
    <property type="entry name" value="LRR_dom_sf"/>
</dbReference>
<comment type="similarity">
    <text evidence="1">Belongs to the disease resistance NB-LRR family.</text>
</comment>
<keyword evidence="3" id="KW-0611">Plant defense</keyword>
<evidence type="ECO:0000256" key="2">
    <source>
        <dbReference type="ARBA" id="ARBA00022614"/>
    </source>
</evidence>
<dbReference type="InterPro" id="IPR002182">
    <property type="entry name" value="NB-ARC"/>
</dbReference>
<evidence type="ECO:0000256" key="1">
    <source>
        <dbReference type="ARBA" id="ARBA00008894"/>
    </source>
</evidence>
<dbReference type="InterPro" id="IPR042197">
    <property type="entry name" value="Apaf_helical"/>
</dbReference>
<comment type="caution">
    <text evidence="6">The sequence shown here is derived from an EMBL/GenBank/DDBJ whole genome shotgun (WGS) entry which is preliminary data.</text>
</comment>
<dbReference type="SUPFAM" id="SSF52058">
    <property type="entry name" value="L domain-like"/>
    <property type="match status" value="1"/>
</dbReference>
<accession>A0A7J7GAE8</accession>
<keyword evidence="7" id="KW-1185">Reference proteome</keyword>
<dbReference type="EMBL" id="JACBKZ010000012">
    <property type="protein sequence ID" value="KAF5937720.1"/>
    <property type="molecule type" value="Genomic_DNA"/>
</dbReference>
<keyword evidence="2" id="KW-0433">Leucine-rich repeat</keyword>
<dbReference type="InterPro" id="IPR050905">
    <property type="entry name" value="Plant_NBS-LRR"/>
</dbReference>
<dbReference type="PRINTS" id="PR00364">
    <property type="entry name" value="DISEASERSIST"/>
</dbReference>
<dbReference type="AlphaFoldDB" id="A0A7J7GAE8"/>
<protein>
    <recommendedName>
        <fullName evidence="5">NB-ARC domain-containing protein</fullName>
    </recommendedName>
</protein>
<dbReference type="Proteomes" id="UP000593564">
    <property type="component" value="Unassembled WGS sequence"/>
</dbReference>
<reference evidence="6 7" key="2">
    <citation type="submission" date="2020-07" db="EMBL/GenBank/DDBJ databases">
        <title>Genome assembly of wild tea tree DASZ reveals pedigree and selection history of tea varieties.</title>
        <authorList>
            <person name="Zhang W."/>
        </authorList>
    </citation>
    <scope>NUCLEOTIDE SEQUENCE [LARGE SCALE GENOMIC DNA]</scope>
    <source>
        <strain evidence="7">cv. G240</strain>
        <tissue evidence="6">Leaf</tissue>
    </source>
</reference>
<organism evidence="6 7">
    <name type="scientific">Camellia sinensis</name>
    <name type="common">Tea plant</name>
    <name type="synonym">Thea sinensis</name>
    <dbReference type="NCBI Taxonomy" id="4442"/>
    <lineage>
        <taxon>Eukaryota</taxon>
        <taxon>Viridiplantae</taxon>
        <taxon>Streptophyta</taxon>
        <taxon>Embryophyta</taxon>
        <taxon>Tracheophyta</taxon>
        <taxon>Spermatophyta</taxon>
        <taxon>Magnoliopsida</taxon>
        <taxon>eudicotyledons</taxon>
        <taxon>Gunneridae</taxon>
        <taxon>Pentapetalae</taxon>
        <taxon>asterids</taxon>
        <taxon>Ericales</taxon>
        <taxon>Theaceae</taxon>
        <taxon>Camellia</taxon>
    </lineage>
</organism>
<reference evidence="7" key="1">
    <citation type="journal article" date="2020" name="Nat. Commun.">
        <title>Genome assembly of wild tea tree DASZ reveals pedigree and selection history of tea varieties.</title>
        <authorList>
            <person name="Zhang W."/>
            <person name="Zhang Y."/>
            <person name="Qiu H."/>
            <person name="Guo Y."/>
            <person name="Wan H."/>
            <person name="Zhang X."/>
            <person name="Scossa F."/>
            <person name="Alseekh S."/>
            <person name="Zhang Q."/>
            <person name="Wang P."/>
            <person name="Xu L."/>
            <person name="Schmidt M.H."/>
            <person name="Jia X."/>
            <person name="Li D."/>
            <person name="Zhu A."/>
            <person name="Guo F."/>
            <person name="Chen W."/>
            <person name="Ni D."/>
            <person name="Usadel B."/>
            <person name="Fernie A.R."/>
            <person name="Wen W."/>
        </authorList>
    </citation>
    <scope>NUCLEOTIDE SEQUENCE [LARGE SCALE GENOMIC DNA]</scope>
    <source>
        <strain evidence="7">cv. G240</strain>
    </source>
</reference>
<evidence type="ECO:0000256" key="3">
    <source>
        <dbReference type="ARBA" id="ARBA00022821"/>
    </source>
</evidence>
<feature type="domain" description="NB-ARC" evidence="5">
    <location>
        <begin position="41"/>
        <end position="179"/>
    </location>
</feature>
<dbReference type="PANTHER" id="PTHR33463">
    <property type="entry name" value="NB-ARC DOMAIN-CONTAINING PROTEIN-RELATED"/>
    <property type="match status" value="1"/>
</dbReference>
<evidence type="ECO:0000256" key="4">
    <source>
        <dbReference type="ARBA" id="ARBA00022840"/>
    </source>
</evidence>
<gene>
    <name evidence="6" type="ORF">HYC85_025226</name>
</gene>
<dbReference type="SUPFAM" id="SSF52540">
    <property type="entry name" value="P-loop containing nucleoside triphosphate hydrolases"/>
    <property type="match status" value="2"/>
</dbReference>